<evidence type="ECO:0000313" key="13">
    <source>
        <dbReference type="EMBL" id="RWS08185.1"/>
    </source>
</evidence>
<keyword evidence="7" id="KW-0479">Metal-binding</keyword>
<keyword evidence="8" id="KW-0378">Hydrolase</keyword>
<organism evidence="13 14">
    <name type="scientific">Dinothrombium tinctorium</name>
    <dbReference type="NCBI Taxonomy" id="1965070"/>
    <lineage>
        <taxon>Eukaryota</taxon>
        <taxon>Metazoa</taxon>
        <taxon>Ecdysozoa</taxon>
        <taxon>Arthropoda</taxon>
        <taxon>Chelicerata</taxon>
        <taxon>Arachnida</taxon>
        <taxon>Acari</taxon>
        <taxon>Acariformes</taxon>
        <taxon>Trombidiformes</taxon>
        <taxon>Prostigmata</taxon>
        <taxon>Anystina</taxon>
        <taxon>Parasitengona</taxon>
        <taxon>Trombidioidea</taxon>
        <taxon>Trombidiidae</taxon>
        <taxon>Dinothrombium</taxon>
    </lineage>
</organism>
<feature type="domain" description="Amidohydrolase-related" evidence="12">
    <location>
        <begin position="152"/>
        <end position="314"/>
    </location>
</feature>
<keyword evidence="10" id="KW-0862">Zinc</keyword>
<keyword evidence="11" id="KW-0408">Iron</keyword>
<evidence type="ECO:0000256" key="7">
    <source>
        <dbReference type="ARBA" id="ARBA00022723"/>
    </source>
</evidence>
<dbReference type="PANTHER" id="PTHR42752">
    <property type="entry name" value="IMIDAZOLONEPROPIONASE"/>
    <property type="match status" value="1"/>
</dbReference>
<comment type="cofactor">
    <cofactor evidence="2">
        <name>Fe(3+)</name>
        <dbReference type="ChEBI" id="CHEBI:29034"/>
    </cofactor>
</comment>
<dbReference type="GO" id="GO:0005737">
    <property type="term" value="C:cytoplasm"/>
    <property type="evidence" value="ECO:0007669"/>
    <property type="project" value="InterPro"/>
</dbReference>
<comment type="pathway">
    <text evidence="3">Amino-acid degradation; L-histidine degradation into L-glutamate; N-formimidoyl-L-glutamate from L-histidine: step 3/3.</text>
</comment>
<dbReference type="STRING" id="1965070.A0A3S3S2B7"/>
<feature type="non-terminal residue" evidence="13">
    <location>
        <position position="1"/>
    </location>
</feature>
<evidence type="ECO:0000256" key="10">
    <source>
        <dbReference type="ARBA" id="ARBA00022833"/>
    </source>
</evidence>
<evidence type="ECO:0000256" key="5">
    <source>
        <dbReference type="ARBA" id="ARBA00012864"/>
    </source>
</evidence>
<dbReference type="GO" id="GO:0046872">
    <property type="term" value="F:metal ion binding"/>
    <property type="evidence" value="ECO:0007669"/>
    <property type="project" value="UniProtKB-KW"/>
</dbReference>
<protein>
    <recommendedName>
        <fullName evidence="6">Probable imidazolonepropionase</fullName>
        <ecNumber evidence="5">3.5.2.7</ecNumber>
    </recommendedName>
</protein>
<proteinExistence type="inferred from homology"/>
<dbReference type="Proteomes" id="UP000285301">
    <property type="component" value="Unassembled WGS sequence"/>
</dbReference>
<dbReference type="OrthoDB" id="194468at2759"/>
<dbReference type="Pfam" id="PF01979">
    <property type="entry name" value="Amidohydro_1"/>
    <property type="match status" value="1"/>
</dbReference>
<dbReference type="InterPro" id="IPR032466">
    <property type="entry name" value="Metal_Hydrolase"/>
</dbReference>
<evidence type="ECO:0000256" key="11">
    <source>
        <dbReference type="ARBA" id="ARBA00023004"/>
    </source>
</evidence>
<dbReference type="GO" id="GO:0019556">
    <property type="term" value="P:L-histidine catabolic process to glutamate and formamide"/>
    <property type="evidence" value="ECO:0007669"/>
    <property type="project" value="UniProtKB-UniPathway"/>
</dbReference>
<dbReference type="SUPFAM" id="SSF51556">
    <property type="entry name" value="Metallo-dependent hydrolases"/>
    <property type="match status" value="1"/>
</dbReference>
<accession>A0A3S3S2B7</accession>
<dbReference type="InterPro" id="IPR006680">
    <property type="entry name" value="Amidohydro-rel"/>
</dbReference>
<keyword evidence="9" id="KW-0369">Histidine metabolism</keyword>
<dbReference type="Gene3D" id="3.20.20.140">
    <property type="entry name" value="Metal-dependent hydrolases"/>
    <property type="match status" value="1"/>
</dbReference>
<dbReference type="GO" id="GO:0019557">
    <property type="term" value="P:L-histidine catabolic process to glutamate and formate"/>
    <property type="evidence" value="ECO:0007669"/>
    <property type="project" value="UniProtKB-UniPathway"/>
</dbReference>
<keyword evidence="14" id="KW-1185">Reference proteome</keyword>
<evidence type="ECO:0000313" key="14">
    <source>
        <dbReference type="Proteomes" id="UP000285301"/>
    </source>
</evidence>
<dbReference type="InterPro" id="IPR005920">
    <property type="entry name" value="HutI"/>
</dbReference>
<dbReference type="InterPro" id="IPR011059">
    <property type="entry name" value="Metal-dep_hydrolase_composite"/>
</dbReference>
<reference evidence="13 14" key="1">
    <citation type="journal article" date="2018" name="Gigascience">
        <title>Genomes of trombidid mites reveal novel predicted allergens and laterally-transferred genes associated with secondary metabolism.</title>
        <authorList>
            <person name="Dong X."/>
            <person name="Chaisiri K."/>
            <person name="Xia D."/>
            <person name="Armstrong S.D."/>
            <person name="Fang Y."/>
            <person name="Donnelly M.J."/>
            <person name="Kadowaki T."/>
            <person name="McGarry J.W."/>
            <person name="Darby A.C."/>
            <person name="Makepeace B.L."/>
        </authorList>
    </citation>
    <scope>NUCLEOTIDE SEQUENCE [LARGE SCALE GENOMIC DNA]</scope>
    <source>
        <strain evidence="13">UoL-WK</strain>
    </source>
</reference>
<comment type="caution">
    <text evidence="13">The sequence shown here is derived from an EMBL/GenBank/DDBJ whole genome shotgun (WGS) entry which is preliminary data.</text>
</comment>
<dbReference type="UniPathway" id="UPA00379">
    <property type="reaction ID" value="UER00551"/>
</dbReference>
<dbReference type="NCBIfam" id="TIGR01224">
    <property type="entry name" value="hutI"/>
    <property type="match status" value="1"/>
</dbReference>
<comment type="catalytic activity">
    <reaction evidence="1">
        <text>4-imidazolone-5-propanoate + H2O = N-formimidoyl-L-glutamate</text>
        <dbReference type="Rhea" id="RHEA:23660"/>
        <dbReference type="ChEBI" id="CHEBI:15377"/>
        <dbReference type="ChEBI" id="CHEBI:58928"/>
        <dbReference type="ChEBI" id="CHEBI:77893"/>
        <dbReference type="EC" id="3.5.2.7"/>
    </reaction>
</comment>
<name>A0A3S3S2B7_9ACAR</name>
<evidence type="ECO:0000256" key="6">
    <source>
        <dbReference type="ARBA" id="ARBA00013406"/>
    </source>
</evidence>
<evidence type="ECO:0000256" key="3">
    <source>
        <dbReference type="ARBA" id="ARBA00004758"/>
    </source>
</evidence>
<evidence type="ECO:0000256" key="9">
    <source>
        <dbReference type="ARBA" id="ARBA00022808"/>
    </source>
</evidence>
<evidence type="ECO:0000256" key="8">
    <source>
        <dbReference type="ARBA" id="ARBA00022801"/>
    </source>
</evidence>
<sequence length="317" mass="34995">ATYMDIHNKGGGIHYTVDETRKATFEQLLQSFEIRLRNMIKCGTTLVECKTGYGLEFETELKMLRVIDHVKRNNRNVDLVVNFLGAHSVPKGMTADEGAAAVIEMMQRIKSEAPELGIDFVDVFCEKGVYDTKQSREILLRGSEIFDARIGFHGDELSSMGCAELAKEINARSVSHLEFITPSGIASMAEANSVAIVCPTTAYLLRLKSPPVRDMIDAAVPVAIASDFNPNAHCYSLPMAMNLAVVNFRMSLNEALIASTINAAFALDRSATHGSLEIGKFADMILVNAKDWRHLIYEFGDTQNVIKSVIKRGVVFK</sequence>
<dbReference type="Gene3D" id="2.30.40.10">
    <property type="entry name" value="Urease, subunit C, domain 1"/>
    <property type="match status" value="1"/>
</dbReference>
<evidence type="ECO:0000256" key="2">
    <source>
        <dbReference type="ARBA" id="ARBA00001965"/>
    </source>
</evidence>
<dbReference type="EMBL" id="NCKU01003094">
    <property type="protein sequence ID" value="RWS08185.1"/>
    <property type="molecule type" value="Genomic_DNA"/>
</dbReference>
<gene>
    <name evidence="13" type="ORF">B4U79_07635</name>
</gene>
<comment type="similarity">
    <text evidence="4">Belongs to the metallo-dependent hydrolases superfamily. HutI family.</text>
</comment>
<dbReference type="PANTHER" id="PTHR42752:SF1">
    <property type="entry name" value="IMIDAZOLONEPROPIONASE-RELATED"/>
    <property type="match status" value="1"/>
</dbReference>
<evidence type="ECO:0000259" key="12">
    <source>
        <dbReference type="Pfam" id="PF01979"/>
    </source>
</evidence>
<evidence type="ECO:0000256" key="4">
    <source>
        <dbReference type="ARBA" id="ARBA00008002"/>
    </source>
</evidence>
<dbReference type="AlphaFoldDB" id="A0A3S3S2B7"/>
<dbReference type="EC" id="3.5.2.7" evidence="5"/>
<dbReference type="GO" id="GO:0050480">
    <property type="term" value="F:imidazolonepropionase activity"/>
    <property type="evidence" value="ECO:0007669"/>
    <property type="project" value="UniProtKB-EC"/>
</dbReference>
<evidence type="ECO:0000256" key="1">
    <source>
        <dbReference type="ARBA" id="ARBA00000853"/>
    </source>
</evidence>